<dbReference type="InterPro" id="IPR006311">
    <property type="entry name" value="TAT_signal"/>
</dbReference>
<evidence type="ECO:0000313" key="3">
    <source>
        <dbReference type="Proteomes" id="UP000823858"/>
    </source>
</evidence>
<sequence length="71" mass="7178">MRSTRTSAVRRRLLAVGTTLVLASGLGAGVASASSTAAAPTAGVESSAVGTKAATGQLFDCNLFPNFWFCQ</sequence>
<reference evidence="2" key="2">
    <citation type="submission" date="2021-04" db="EMBL/GenBank/DDBJ databases">
        <authorList>
            <person name="Gilroy R."/>
        </authorList>
    </citation>
    <scope>NUCLEOTIDE SEQUENCE</scope>
    <source>
        <strain evidence="2">ChiHjej13B12-4958</strain>
    </source>
</reference>
<feature type="signal peptide" evidence="1">
    <location>
        <begin position="1"/>
        <end position="33"/>
    </location>
</feature>
<accession>A0A9D2QF05</accession>
<protein>
    <recommendedName>
        <fullName evidence="4">Secreted protein</fullName>
    </recommendedName>
</protein>
<keyword evidence="1" id="KW-0732">Signal</keyword>
<evidence type="ECO:0000256" key="1">
    <source>
        <dbReference type="SAM" id="SignalP"/>
    </source>
</evidence>
<evidence type="ECO:0008006" key="4">
    <source>
        <dbReference type="Google" id="ProtNLM"/>
    </source>
</evidence>
<dbReference type="Proteomes" id="UP000823858">
    <property type="component" value="Unassembled WGS sequence"/>
</dbReference>
<evidence type="ECO:0000313" key="2">
    <source>
        <dbReference type="EMBL" id="HJC84832.1"/>
    </source>
</evidence>
<gene>
    <name evidence="2" type="ORF">H9751_04670</name>
</gene>
<reference evidence="2" key="1">
    <citation type="journal article" date="2021" name="PeerJ">
        <title>Extensive microbial diversity within the chicken gut microbiome revealed by metagenomics and culture.</title>
        <authorList>
            <person name="Gilroy R."/>
            <person name="Ravi A."/>
            <person name="Getino M."/>
            <person name="Pursley I."/>
            <person name="Horton D.L."/>
            <person name="Alikhan N.F."/>
            <person name="Baker D."/>
            <person name="Gharbi K."/>
            <person name="Hall N."/>
            <person name="Watson M."/>
            <person name="Adriaenssens E.M."/>
            <person name="Foster-Nyarko E."/>
            <person name="Jarju S."/>
            <person name="Secka A."/>
            <person name="Antonio M."/>
            <person name="Oren A."/>
            <person name="Chaudhuri R.R."/>
            <person name="La Ragione R."/>
            <person name="Hildebrand F."/>
            <person name="Pallen M.J."/>
        </authorList>
    </citation>
    <scope>NUCLEOTIDE SEQUENCE</scope>
    <source>
        <strain evidence="2">ChiHjej13B12-4958</strain>
    </source>
</reference>
<dbReference type="AlphaFoldDB" id="A0A9D2QF05"/>
<dbReference type="EMBL" id="DWVP01000010">
    <property type="protein sequence ID" value="HJC84832.1"/>
    <property type="molecule type" value="Genomic_DNA"/>
</dbReference>
<dbReference type="PROSITE" id="PS51318">
    <property type="entry name" value="TAT"/>
    <property type="match status" value="1"/>
</dbReference>
<name>A0A9D2QF05_9CORY</name>
<comment type="caution">
    <text evidence="2">The sequence shown here is derived from an EMBL/GenBank/DDBJ whole genome shotgun (WGS) entry which is preliminary data.</text>
</comment>
<feature type="chain" id="PRO_5038800576" description="Secreted protein" evidence="1">
    <location>
        <begin position="34"/>
        <end position="71"/>
    </location>
</feature>
<proteinExistence type="predicted"/>
<organism evidence="2 3">
    <name type="scientific">Candidatus Corynebacterium faecigallinarum</name>
    <dbReference type="NCBI Taxonomy" id="2838528"/>
    <lineage>
        <taxon>Bacteria</taxon>
        <taxon>Bacillati</taxon>
        <taxon>Actinomycetota</taxon>
        <taxon>Actinomycetes</taxon>
        <taxon>Mycobacteriales</taxon>
        <taxon>Corynebacteriaceae</taxon>
        <taxon>Corynebacterium</taxon>
    </lineage>
</organism>